<reference evidence="2 3" key="1">
    <citation type="submission" date="2023-10" db="EMBL/GenBank/DDBJ databases">
        <title>Bacteria for the degradation of biodegradable plastic PBAT(Polybutylene adipate terephthalate).</title>
        <authorList>
            <person name="Weon H.-Y."/>
            <person name="Yeon J."/>
        </authorList>
    </citation>
    <scope>NUCLEOTIDE SEQUENCE [LARGE SCALE GENOMIC DNA]</scope>
    <source>
        <strain evidence="2 3">SBD 7-3</strain>
    </source>
</reference>
<evidence type="ECO:0008006" key="4">
    <source>
        <dbReference type="Google" id="ProtNLM"/>
    </source>
</evidence>
<name>A0ABZ0D0W9_9BURK</name>
<feature type="transmembrane region" description="Helical" evidence="1">
    <location>
        <begin position="61"/>
        <end position="81"/>
    </location>
</feature>
<evidence type="ECO:0000313" key="3">
    <source>
        <dbReference type="Proteomes" id="UP001303946"/>
    </source>
</evidence>
<evidence type="ECO:0000256" key="1">
    <source>
        <dbReference type="SAM" id="Phobius"/>
    </source>
</evidence>
<accession>A0ABZ0D0W9</accession>
<protein>
    <recommendedName>
        <fullName evidence="4">PQ-loop repeat-containing protein</fullName>
    </recommendedName>
</protein>
<keyword evidence="1" id="KW-0812">Transmembrane</keyword>
<dbReference type="EMBL" id="CP136336">
    <property type="protein sequence ID" value="WOB08877.1"/>
    <property type="molecule type" value="Genomic_DNA"/>
</dbReference>
<proteinExistence type="predicted"/>
<keyword evidence="1" id="KW-1133">Transmembrane helix</keyword>
<gene>
    <name evidence="2" type="ORF">RXV79_02175</name>
</gene>
<feature type="transmembrane region" description="Helical" evidence="1">
    <location>
        <begin position="38"/>
        <end position="54"/>
    </location>
</feature>
<keyword evidence="3" id="KW-1185">Reference proteome</keyword>
<organism evidence="2 3">
    <name type="scientific">Piscinibacter gummiphilus</name>
    <dbReference type="NCBI Taxonomy" id="946333"/>
    <lineage>
        <taxon>Bacteria</taxon>
        <taxon>Pseudomonadati</taxon>
        <taxon>Pseudomonadota</taxon>
        <taxon>Betaproteobacteria</taxon>
        <taxon>Burkholderiales</taxon>
        <taxon>Sphaerotilaceae</taxon>
        <taxon>Piscinibacter</taxon>
    </lineage>
</organism>
<keyword evidence="1" id="KW-0472">Membrane</keyword>
<dbReference type="Proteomes" id="UP001303946">
    <property type="component" value="Chromosome"/>
</dbReference>
<dbReference type="RefSeq" id="WP_316701759.1">
    <property type="nucleotide sequence ID" value="NZ_CP136336.1"/>
</dbReference>
<evidence type="ECO:0000313" key="2">
    <source>
        <dbReference type="EMBL" id="WOB08877.1"/>
    </source>
</evidence>
<sequence length="91" mass="9798">MSALYALFGVLFVVGYVPQVLAVWRSRNGAADVSLPTWGLWCASSTVSLLYAHFVSGDPNYTLVCLGNVAGCYAVTSVTVFRRLAHFPQPA</sequence>
<dbReference type="Gene3D" id="1.20.1280.290">
    <property type="match status" value="1"/>
</dbReference>